<evidence type="ECO:0000313" key="3">
    <source>
        <dbReference type="Proteomes" id="UP000306912"/>
    </source>
</evidence>
<dbReference type="EMBL" id="VBWP01000004">
    <property type="protein sequence ID" value="TLG74180.1"/>
    <property type="molecule type" value="Genomic_DNA"/>
</dbReference>
<dbReference type="InterPro" id="IPR006175">
    <property type="entry name" value="YjgF/YER057c/UK114"/>
</dbReference>
<dbReference type="Gene3D" id="3.30.1330.40">
    <property type="entry name" value="RutC-like"/>
    <property type="match status" value="1"/>
</dbReference>
<reference evidence="2 3" key="1">
    <citation type="submission" date="2019-05" db="EMBL/GenBank/DDBJ databases">
        <title>Culicoidintestinum kansasii gen. nov., sp. nov. from the gastrointestinal tract of the biting midge, Culicoides sonorensis.</title>
        <authorList>
            <person name="Neupane S."/>
            <person name="Ghosh A."/>
            <person name="Gunther S."/>
            <person name="Martin K."/>
            <person name="Zurek L."/>
        </authorList>
    </citation>
    <scope>NUCLEOTIDE SEQUENCE [LARGE SCALE GENOMIC DNA]</scope>
    <source>
        <strain evidence="2 3">CS-1</strain>
    </source>
</reference>
<dbReference type="GO" id="GO:0019239">
    <property type="term" value="F:deaminase activity"/>
    <property type="evidence" value="ECO:0007669"/>
    <property type="project" value="TreeGrafter"/>
</dbReference>
<dbReference type="SUPFAM" id="SSF55298">
    <property type="entry name" value="YjgF-like"/>
    <property type="match status" value="1"/>
</dbReference>
<name>A0A5R8QD20_9FIRM</name>
<dbReference type="Pfam" id="PF01042">
    <property type="entry name" value="Ribonuc_L-PSP"/>
    <property type="match status" value="1"/>
</dbReference>
<evidence type="ECO:0000256" key="1">
    <source>
        <dbReference type="ARBA" id="ARBA00010552"/>
    </source>
</evidence>
<proteinExistence type="inferred from homology"/>
<accession>A0A5R8QD20</accession>
<evidence type="ECO:0000313" key="2">
    <source>
        <dbReference type="EMBL" id="TLG74180.1"/>
    </source>
</evidence>
<keyword evidence="3" id="KW-1185">Reference proteome</keyword>
<dbReference type="RefSeq" id="WP_138190732.1">
    <property type="nucleotide sequence ID" value="NZ_VBWP01000004.1"/>
</dbReference>
<protein>
    <submittedName>
        <fullName evidence="2">RidA family protein</fullName>
    </submittedName>
</protein>
<dbReference type="GO" id="GO:0005829">
    <property type="term" value="C:cytosol"/>
    <property type="evidence" value="ECO:0007669"/>
    <property type="project" value="TreeGrafter"/>
</dbReference>
<sequence length="127" mass="14054">MKQSRNPQTVHPPLAHYVHQIEINQPTKILMLSGQVGMTLEKEIPTEASAQLEQALLNIKANLDAANLDVADITKVTIYVTEPIDASIRSTILNDFFGSHTPCMTYLQIQALANPALKVEIDTVVYK</sequence>
<gene>
    <name evidence="2" type="ORF">FEZ08_05595</name>
</gene>
<organism evidence="2 3">
    <name type="scientific">Culicoidibacter larvae</name>
    <dbReference type="NCBI Taxonomy" id="2579976"/>
    <lineage>
        <taxon>Bacteria</taxon>
        <taxon>Bacillati</taxon>
        <taxon>Bacillota</taxon>
        <taxon>Culicoidibacteria</taxon>
        <taxon>Culicoidibacterales</taxon>
        <taxon>Culicoidibacteraceae</taxon>
        <taxon>Culicoidibacter</taxon>
    </lineage>
</organism>
<comment type="similarity">
    <text evidence="1">Belongs to the RutC family.</text>
</comment>
<dbReference type="InParanoid" id="A0A5R8QD20"/>
<comment type="caution">
    <text evidence="2">The sequence shown here is derived from an EMBL/GenBank/DDBJ whole genome shotgun (WGS) entry which is preliminary data.</text>
</comment>
<dbReference type="OrthoDB" id="9795206at2"/>
<dbReference type="PANTHER" id="PTHR11803">
    <property type="entry name" value="2-IMINOBUTANOATE/2-IMINOPROPANOATE DEAMINASE RIDA"/>
    <property type="match status" value="1"/>
</dbReference>
<dbReference type="Proteomes" id="UP000306912">
    <property type="component" value="Unassembled WGS sequence"/>
</dbReference>
<dbReference type="InterPro" id="IPR035959">
    <property type="entry name" value="RutC-like_sf"/>
</dbReference>
<dbReference type="CDD" id="cd00448">
    <property type="entry name" value="YjgF_YER057c_UK114_family"/>
    <property type="match status" value="1"/>
</dbReference>
<dbReference type="AlphaFoldDB" id="A0A5R8QD20"/>
<dbReference type="PANTHER" id="PTHR11803:SF58">
    <property type="entry name" value="PROTEIN HMF1-RELATED"/>
    <property type="match status" value="1"/>
</dbReference>